<evidence type="ECO:0000256" key="1">
    <source>
        <dbReference type="SAM" id="MobiDB-lite"/>
    </source>
</evidence>
<gene>
    <name evidence="2" type="ORF">GCM10009789_82900</name>
</gene>
<sequence length="89" mass="9522">MGVMAAAKLAPGAFQSLPSKETRGLGSWGAIGIEPRASLLFFRVWLFGMASSLAELARGKAKARPTLRAADPPRPTANCPQQPLRFDLE</sequence>
<feature type="region of interest" description="Disordered" evidence="1">
    <location>
        <begin position="62"/>
        <end position="89"/>
    </location>
</feature>
<dbReference type="EMBL" id="BAAAOS010000066">
    <property type="protein sequence ID" value="GAA1616340.1"/>
    <property type="molecule type" value="Genomic_DNA"/>
</dbReference>
<organism evidence="2 3">
    <name type="scientific">Kribbella sancticallisti</name>
    <dbReference type="NCBI Taxonomy" id="460087"/>
    <lineage>
        <taxon>Bacteria</taxon>
        <taxon>Bacillati</taxon>
        <taxon>Actinomycetota</taxon>
        <taxon>Actinomycetes</taxon>
        <taxon>Propionibacteriales</taxon>
        <taxon>Kribbellaceae</taxon>
        <taxon>Kribbella</taxon>
    </lineage>
</organism>
<accession>A0ABN2ETB2</accession>
<protein>
    <submittedName>
        <fullName evidence="2">Uncharacterized protein</fullName>
    </submittedName>
</protein>
<reference evidence="2 3" key="1">
    <citation type="journal article" date="2019" name="Int. J. Syst. Evol. Microbiol.">
        <title>The Global Catalogue of Microorganisms (GCM) 10K type strain sequencing project: providing services to taxonomists for standard genome sequencing and annotation.</title>
        <authorList>
            <consortium name="The Broad Institute Genomics Platform"/>
            <consortium name="The Broad Institute Genome Sequencing Center for Infectious Disease"/>
            <person name="Wu L."/>
            <person name="Ma J."/>
        </authorList>
    </citation>
    <scope>NUCLEOTIDE SEQUENCE [LARGE SCALE GENOMIC DNA]</scope>
    <source>
        <strain evidence="2 3">JCM 14969</strain>
    </source>
</reference>
<dbReference type="Proteomes" id="UP001500393">
    <property type="component" value="Unassembled WGS sequence"/>
</dbReference>
<keyword evidence="3" id="KW-1185">Reference proteome</keyword>
<proteinExistence type="predicted"/>
<evidence type="ECO:0000313" key="2">
    <source>
        <dbReference type="EMBL" id="GAA1616340.1"/>
    </source>
</evidence>
<comment type="caution">
    <text evidence="2">The sequence shown here is derived from an EMBL/GenBank/DDBJ whole genome shotgun (WGS) entry which is preliminary data.</text>
</comment>
<name>A0ABN2ETB2_9ACTN</name>
<evidence type="ECO:0000313" key="3">
    <source>
        <dbReference type="Proteomes" id="UP001500393"/>
    </source>
</evidence>